<evidence type="ECO:0000256" key="5">
    <source>
        <dbReference type="ARBA" id="ARBA00022989"/>
    </source>
</evidence>
<keyword evidence="3" id="KW-0997">Cell inner membrane</keyword>
<dbReference type="Pfam" id="PF06808">
    <property type="entry name" value="DctM"/>
    <property type="match status" value="1"/>
</dbReference>
<evidence type="ECO:0000256" key="1">
    <source>
        <dbReference type="ARBA" id="ARBA00004429"/>
    </source>
</evidence>
<dbReference type="InterPro" id="IPR010656">
    <property type="entry name" value="DctM"/>
</dbReference>
<dbReference type="NCBIfam" id="TIGR00786">
    <property type="entry name" value="dctM"/>
    <property type="match status" value="1"/>
</dbReference>
<dbReference type="EMBL" id="CP040899">
    <property type="protein sequence ID" value="QDB78344.1"/>
    <property type="molecule type" value="Genomic_DNA"/>
</dbReference>
<gene>
    <name evidence="9" type="ORF">FE251_02350</name>
</gene>
<feature type="transmembrane region" description="Helical" evidence="7">
    <location>
        <begin position="312"/>
        <end position="330"/>
    </location>
</feature>
<feature type="transmembrane region" description="Helical" evidence="7">
    <location>
        <begin position="79"/>
        <end position="99"/>
    </location>
</feature>
<protein>
    <submittedName>
        <fullName evidence="9">TRAP transporter large permease</fullName>
    </submittedName>
</protein>
<evidence type="ECO:0000256" key="2">
    <source>
        <dbReference type="ARBA" id="ARBA00022475"/>
    </source>
</evidence>
<name>A0ABX5VMS5_9MICO</name>
<evidence type="ECO:0000256" key="4">
    <source>
        <dbReference type="ARBA" id="ARBA00022692"/>
    </source>
</evidence>
<dbReference type="PANTHER" id="PTHR33362">
    <property type="entry name" value="SIALIC ACID TRAP TRANSPORTER PERMEASE PROTEIN SIAT-RELATED"/>
    <property type="match status" value="1"/>
</dbReference>
<feature type="transmembrane region" description="Helical" evidence="7">
    <location>
        <begin position="136"/>
        <end position="159"/>
    </location>
</feature>
<feature type="domain" description="TRAP C4-dicarboxylate transport system permease DctM subunit" evidence="8">
    <location>
        <begin position="8"/>
        <end position="420"/>
    </location>
</feature>
<dbReference type="PANTHER" id="PTHR33362:SF2">
    <property type="entry name" value="TRAP TRANSPORTER LARGE PERMEASE PROTEIN"/>
    <property type="match status" value="1"/>
</dbReference>
<keyword evidence="10" id="KW-1185">Reference proteome</keyword>
<keyword evidence="5 7" id="KW-1133">Transmembrane helix</keyword>
<feature type="transmembrane region" description="Helical" evidence="7">
    <location>
        <begin position="404"/>
        <end position="428"/>
    </location>
</feature>
<feature type="transmembrane region" description="Helical" evidence="7">
    <location>
        <begin position="105"/>
        <end position="124"/>
    </location>
</feature>
<evidence type="ECO:0000313" key="9">
    <source>
        <dbReference type="EMBL" id="QDB78344.1"/>
    </source>
</evidence>
<evidence type="ECO:0000313" key="10">
    <source>
        <dbReference type="Proteomes" id="UP000313948"/>
    </source>
</evidence>
<dbReference type="PIRSF" id="PIRSF006066">
    <property type="entry name" value="HI0050"/>
    <property type="match status" value="1"/>
</dbReference>
<keyword evidence="2" id="KW-1003">Cell membrane</keyword>
<feature type="transmembrane region" description="Helical" evidence="7">
    <location>
        <begin position="171"/>
        <end position="192"/>
    </location>
</feature>
<feature type="transmembrane region" description="Helical" evidence="7">
    <location>
        <begin position="245"/>
        <end position="263"/>
    </location>
</feature>
<feature type="transmembrane region" description="Helical" evidence="7">
    <location>
        <begin position="337"/>
        <end position="356"/>
    </location>
</feature>
<reference evidence="9 10" key="1">
    <citation type="submission" date="2019-05" db="EMBL/GenBank/DDBJ databases">
        <title>Georgenia *** sp. nov., and Georgenia *** sp. nov., isolated from the intestinal contents of plateau pika (Ochotona curzoniae) in the Qinghai-Tibet plateau of China.</title>
        <authorList>
            <person name="Tian Z."/>
        </authorList>
    </citation>
    <scope>NUCLEOTIDE SEQUENCE [LARGE SCALE GENOMIC DNA]</scope>
    <source>
        <strain evidence="9 10">Z294</strain>
    </source>
</reference>
<feature type="transmembrane region" description="Helical" evidence="7">
    <location>
        <begin position="7"/>
        <end position="36"/>
    </location>
</feature>
<organism evidence="9 10">
    <name type="scientific">Georgenia wutianyii</name>
    <dbReference type="NCBI Taxonomy" id="2585135"/>
    <lineage>
        <taxon>Bacteria</taxon>
        <taxon>Bacillati</taxon>
        <taxon>Actinomycetota</taxon>
        <taxon>Actinomycetes</taxon>
        <taxon>Micrococcales</taxon>
        <taxon>Bogoriellaceae</taxon>
        <taxon>Georgenia</taxon>
    </lineage>
</organism>
<evidence type="ECO:0000256" key="3">
    <source>
        <dbReference type="ARBA" id="ARBA00022519"/>
    </source>
</evidence>
<comment type="subcellular location">
    <subcellularLocation>
        <location evidence="1">Cell inner membrane</location>
        <topology evidence="1">Multi-pass membrane protein</topology>
    </subcellularLocation>
</comment>
<keyword evidence="4 7" id="KW-0812">Transmembrane</keyword>
<dbReference type="InterPro" id="IPR004681">
    <property type="entry name" value="TRAP_DctM"/>
</dbReference>
<evidence type="ECO:0000256" key="6">
    <source>
        <dbReference type="ARBA" id="ARBA00023136"/>
    </source>
</evidence>
<feature type="transmembrane region" description="Helical" evidence="7">
    <location>
        <begin position="48"/>
        <end position="67"/>
    </location>
</feature>
<keyword evidence="6 7" id="KW-0472">Membrane</keyword>
<feature type="transmembrane region" description="Helical" evidence="7">
    <location>
        <begin position="362"/>
        <end position="384"/>
    </location>
</feature>
<evidence type="ECO:0000259" key="8">
    <source>
        <dbReference type="Pfam" id="PF06808"/>
    </source>
</evidence>
<accession>A0ABX5VMS5</accession>
<evidence type="ECO:0000256" key="7">
    <source>
        <dbReference type="SAM" id="Phobius"/>
    </source>
</evidence>
<dbReference type="Proteomes" id="UP000313948">
    <property type="component" value="Chromosome"/>
</dbReference>
<feature type="transmembrane region" description="Helical" evidence="7">
    <location>
        <begin position="217"/>
        <end position="239"/>
    </location>
</feature>
<feature type="transmembrane region" description="Helical" evidence="7">
    <location>
        <begin position="275"/>
        <end position="297"/>
    </location>
</feature>
<sequence length="429" mass="44855">MMEIGVLFVVMFGLMALGAPIFLAMLIAVLVTLVIGDYGSATALPTQMAAGVDSYELLAIPFFILMGSLMSKAGLTERIVAFLMYFIGGIKGGLAYTVIGASAFASTVSGSAPAAASMIGSSMLPMMKRSGYRQEFSAAVVASSAVLGPVIPPSVPMVFVALVTSLSVGQLFMAGIVPGVLLIAGLFLVVVLRSRGTARIPDTAAVNPYREAGLRAVTVRAVPALLTPILIIAGVIGGFATVTEISILSSAYVLVLGLVYKSLDLRSVFQVFSQTALFSATIMMIFAAVGGFTYIVALTRLGTRVDEFVQDAGFGPVTFLLLTMLLFLLLGTIMDAIPAILIFVPVLLPSAIALGIDPIHYSAMIVVNLMVGLITPPVGALLFVTTKLARVQFSPLVREAVPFILVYFVVVVLTTFIPALTAGLPGLLF</sequence>
<proteinExistence type="predicted"/>